<dbReference type="HOGENOM" id="CLU_095118_0_0_1"/>
<protein>
    <submittedName>
        <fullName evidence="2">Uncharacterized protein</fullName>
    </submittedName>
</protein>
<dbReference type="OrthoDB" id="1112894at2759"/>
<evidence type="ECO:0000313" key="3">
    <source>
        <dbReference type="Proteomes" id="UP000032141"/>
    </source>
</evidence>
<reference evidence="2 3" key="1">
    <citation type="journal article" date="2014" name="Genome Biol.">
        <title>Transcriptome and methylome profiling reveals relics of genome dominance in the mesopolyploid Brassica oleracea.</title>
        <authorList>
            <person name="Parkin I.A."/>
            <person name="Koh C."/>
            <person name="Tang H."/>
            <person name="Robinson S.J."/>
            <person name="Kagale S."/>
            <person name="Clarke W.E."/>
            <person name="Town C.D."/>
            <person name="Nixon J."/>
            <person name="Krishnakumar V."/>
            <person name="Bidwell S.L."/>
            <person name="Denoeud F."/>
            <person name="Belcram H."/>
            <person name="Links M.G."/>
            <person name="Just J."/>
            <person name="Clarke C."/>
            <person name="Bender T."/>
            <person name="Huebert T."/>
            <person name="Mason A.S."/>
            <person name="Pires J.C."/>
            <person name="Barker G."/>
            <person name="Moore J."/>
            <person name="Walley P.G."/>
            <person name="Manoli S."/>
            <person name="Batley J."/>
            <person name="Edwards D."/>
            <person name="Nelson M.N."/>
            <person name="Wang X."/>
            <person name="Paterson A.H."/>
            <person name="King G."/>
            <person name="Bancroft I."/>
            <person name="Chalhoub B."/>
            <person name="Sharpe A.G."/>
        </authorList>
    </citation>
    <scope>NUCLEOTIDE SEQUENCE</scope>
    <source>
        <strain evidence="2 3">cv. TO1000</strain>
    </source>
</reference>
<dbReference type="PANTHER" id="PTHR33871:SF16">
    <property type="entry name" value="CK25"/>
    <property type="match status" value="1"/>
</dbReference>
<dbReference type="AlphaFoldDB" id="A0A0D3A776"/>
<dbReference type="Proteomes" id="UP000032141">
    <property type="component" value="Chromosome C1"/>
</dbReference>
<sequence>MGCCLSAGKVKAPPVTAAQTPPPIEEETVKEVVVQSVSVSVSVSVPVPVPVPVPEPDPIPVADIVPTAAEPRNPPPSLPTPEISHNKSDTCSVSHSFSTATTATAASILEDDAVSKPHHRHPPPSSTSRRNMSERISRSPGGRHSPQGKLRPRLVRERQPLQQNPTHNRRKADSSGPLPRNGLQEGPRRRSRSPATRAPSSSRRSPMKKREAGPEKDGGAEEAKVKKEEEKVAAEEVKKKEEEDVVAVKDPEVSMECFIFL</sequence>
<feature type="compositionally biased region" description="Basic and acidic residues" evidence="1">
    <location>
        <begin position="208"/>
        <end position="243"/>
    </location>
</feature>
<feature type="region of interest" description="Disordered" evidence="1">
    <location>
        <begin position="1"/>
        <end position="22"/>
    </location>
</feature>
<feature type="compositionally biased region" description="Polar residues" evidence="1">
    <location>
        <begin position="89"/>
        <end position="98"/>
    </location>
</feature>
<keyword evidence="3" id="KW-1185">Reference proteome</keyword>
<name>A0A0D3A776_BRAOL</name>
<dbReference type="EnsemblPlants" id="Bo1g051260.1">
    <property type="protein sequence ID" value="Bo1g051260.1"/>
    <property type="gene ID" value="Bo1g051260"/>
</dbReference>
<accession>A0A0D3A776</accession>
<proteinExistence type="predicted"/>
<feature type="compositionally biased region" description="Low complexity" evidence="1">
    <location>
        <begin position="193"/>
        <end position="204"/>
    </location>
</feature>
<evidence type="ECO:0000313" key="2">
    <source>
        <dbReference type="EnsemblPlants" id="Bo1g051260.1"/>
    </source>
</evidence>
<evidence type="ECO:0000256" key="1">
    <source>
        <dbReference type="SAM" id="MobiDB-lite"/>
    </source>
</evidence>
<dbReference type="PANTHER" id="PTHR33871">
    <property type="entry name" value="OS05G0503100 PROTEIN-RELATED"/>
    <property type="match status" value="1"/>
</dbReference>
<reference evidence="2" key="2">
    <citation type="submission" date="2015-03" db="UniProtKB">
        <authorList>
            <consortium name="EnsemblPlants"/>
        </authorList>
    </citation>
    <scope>IDENTIFICATION</scope>
</reference>
<feature type="region of interest" description="Disordered" evidence="1">
    <location>
        <begin position="46"/>
        <end position="243"/>
    </location>
</feature>
<organism evidence="2 3">
    <name type="scientific">Brassica oleracea var. oleracea</name>
    <dbReference type="NCBI Taxonomy" id="109376"/>
    <lineage>
        <taxon>Eukaryota</taxon>
        <taxon>Viridiplantae</taxon>
        <taxon>Streptophyta</taxon>
        <taxon>Embryophyta</taxon>
        <taxon>Tracheophyta</taxon>
        <taxon>Spermatophyta</taxon>
        <taxon>Magnoliopsida</taxon>
        <taxon>eudicotyledons</taxon>
        <taxon>Gunneridae</taxon>
        <taxon>Pentapetalae</taxon>
        <taxon>rosids</taxon>
        <taxon>malvids</taxon>
        <taxon>Brassicales</taxon>
        <taxon>Brassicaceae</taxon>
        <taxon>Brassiceae</taxon>
        <taxon>Brassica</taxon>
    </lineage>
</organism>
<dbReference type="OMA" id="LELECFI"/>
<dbReference type="RefSeq" id="XP_013583279.1">
    <property type="nucleotide sequence ID" value="XM_013727825.1"/>
</dbReference>
<dbReference type="Gramene" id="Bo1g051260.1">
    <property type="protein sequence ID" value="Bo1g051260.1"/>
    <property type="gene ID" value="Bo1g051260"/>
</dbReference>
<feature type="compositionally biased region" description="Pro residues" evidence="1">
    <location>
        <begin position="47"/>
        <end position="59"/>
    </location>
</feature>
<dbReference type="GeneID" id="106292211"/>
<dbReference type="KEGG" id="boe:106292211"/>